<evidence type="ECO:0000313" key="2">
    <source>
        <dbReference type="EMBL" id="CAH2207526.1"/>
    </source>
</evidence>
<dbReference type="EMBL" id="CAKXAJ010000497">
    <property type="protein sequence ID" value="CAH2207526.1"/>
    <property type="molecule type" value="Genomic_DNA"/>
</dbReference>
<keyword evidence="3" id="KW-1185">Reference proteome</keyword>
<gene>
    <name evidence="2" type="primary">jg25757</name>
    <name evidence="2" type="ORF">PAEG_LOCUS147</name>
</gene>
<accession>A0A8S4QH67</accession>
<organism evidence="2 3">
    <name type="scientific">Pararge aegeria aegeria</name>
    <dbReference type="NCBI Taxonomy" id="348720"/>
    <lineage>
        <taxon>Eukaryota</taxon>
        <taxon>Metazoa</taxon>
        <taxon>Ecdysozoa</taxon>
        <taxon>Arthropoda</taxon>
        <taxon>Hexapoda</taxon>
        <taxon>Insecta</taxon>
        <taxon>Pterygota</taxon>
        <taxon>Neoptera</taxon>
        <taxon>Endopterygota</taxon>
        <taxon>Lepidoptera</taxon>
        <taxon>Glossata</taxon>
        <taxon>Ditrysia</taxon>
        <taxon>Papilionoidea</taxon>
        <taxon>Nymphalidae</taxon>
        <taxon>Satyrinae</taxon>
        <taxon>Satyrini</taxon>
        <taxon>Parargina</taxon>
        <taxon>Pararge</taxon>
    </lineage>
</organism>
<protein>
    <submittedName>
        <fullName evidence="2">Jg25757 protein</fullName>
    </submittedName>
</protein>
<comment type="caution">
    <text evidence="2">The sequence shown here is derived from an EMBL/GenBank/DDBJ whole genome shotgun (WGS) entry which is preliminary data.</text>
</comment>
<sequence length="173" mass="19140">MCIPALPTDLSHNIIYTVFFFSLQNQRSTRQAVSIEVAGGLLSLRTPATLNSVRTPAFLRTLSENIFQYDLVEEDDQAPAQNLQLSDNVLNRHECAGTLTALLSRVSVLEGVNWRDALVATLEGSARANVKWLLTQVSELCGRHKKAQSHSAGDGENYTGSMRRSVEEPELRL</sequence>
<dbReference type="Proteomes" id="UP000838756">
    <property type="component" value="Unassembled WGS sequence"/>
</dbReference>
<dbReference type="OrthoDB" id="7406534at2759"/>
<reference evidence="2" key="1">
    <citation type="submission" date="2022-03" db="EMBL/GenBank/DDBJ databases">
        <authorList>
            <person name="Lindestad O."/>
        </authorList>
    </citation>
    <scope>NUCLEOTIDE SEQUENCE</scope>
</reference>
<name>A0A8S4QH67_9NEOP</name>
<feature type="compositionally biased region" description="Basic and acidic residues" evidence="1">
    <location>
        <begin position="164"/>
        <end position="173"/>
    </location>
</feature>
<evidence type="ECO:0000313" key="3">
    <source>
        <dbReference type="Proteomes" id="UP000838756"/>
    </source>
</evidence>
<dbReference type="AlphaFoldDB" id="A0A8S4QH67"/>
<evidence type="ECO:0000256" key="1">
    <source>
        <dbReference type="SAM" id="MobiDB-lite"/>
    </source>
</evidence>
<feature type="region of interest" description="Disordered" evidence="1">
    <location>
        <begin position="145"/>
        <end position="173"/>
    </location>
</feature>
<proteinExistence type="predicted"/>